<evidence type="ECO:0000256" key="1">
    <source>
        <dbReference type="SAM" id="Phobius"/>
    </source>
</evidence>
<feature type="transmembrane region" description="Helical" evidence="1">
    <location>
        <begin position="44"/>
        <end position="64"/>
    </location>
</feature>
<sequence length="171" mass="19733">METKKFEKNILIYSAAAIIIFALITWALTDNQFNLAISIRPINFYYKLVPIAFLIIYYTVASLFKSKALSVIVYTIYLSVIGFNLFALIFSLISANFLLALLYLILIVSFFVVNFYYIKSNTQIINDNVNNHEDYLKSWLHSIYQNVITNKALVISIVVYYVINSILNNPK</sequence>
<dbReference type="Proteomes" id="UP001438112">
    <property type="component" value="Unassembled WGS sequence"/>
</dbReference>
<reference evidence="2 3" key="1">
    <citation type="submission" date="2024-03" db="EMBL/GenBank/DDBJ databases">
        <title>Inconsistent identification of Apilactobacillus kunkeei-related strains obtained by well-developed overall genome related indices.</title>
        <authorList>
            <person name="Maeno S."/>
            <person name="Endo A."/>
        </authorList>
    </citation>
    <scope>NUCLEOTIDE SEQUENCE [LARGE SCALE GENOMIC DNA]</scope>
    <source>
        <strain evidence="2 3">20H-10</strain>
    </source>
</reference>
<proteinExistence type="predicted"/>
<name>A0ABP9ZHU8_9LACO</name>
<dbReference type="RefSeq" id="WP_353317851.1">
    <property type="nucleotide sequence ID" value="NZ_BAABVV010000033.1"/>
</dbReference>
<feature type="transmembrane region" description="Helical" evidence="1">
    <location>
        <begin position="99"/>
        <end position="118"/>
    </location>
</feature>
<accession>A0ABP9ZHU8</accession>
<dbReference type="EMBL" id="BAABVV010000033">
    <property type="protein sequence ID" value="GAA6114371.1"/>
    <property type="molecule type" value="Genomic_DNA"/>
</dbReference>
<gene>
    <name evidence="2" type="ORF">AP20H10_07340</name>
</gene>
<keyword evidence="1" id="KW-0812">Transmembrane</keyword>
<keyword evidence="3" id="KW-1185">Reference proteome</keyword>
<evidence type="ECO:0000313" key="3">
    <source>
        <dbReference type="Proteomes" id="UP001438112"/>
    </source>
</evidence>
<organism evidence="2 3">
    <name type="scientific">Apilactobacillus apinorum</name>
    <dbReference type="NCBI Taxonomy" id="1218495"/>
    <lineage>
        <taxon>Bacteria</taxon>
        <taxon>Bacillati</taxon>
        <taxon>Bacillota</taxon>
        <taxon>Bacilli</taxon>
        <taxon>Lactobacillales</taxon>
        <taxon>Lactobacillaceae</taxon>
        <taxon>Apilactobacillus</taxon>
    </lineage>
</organism>
<comment type="caution">
    <text evidence="2">The sequence shown here is derived from an EMBL/GenBank/DDBJ whole genome shotgun (WGS) entry which is preliminary data.</text>
</comment>
<evidence type="ECO:0000313" key="2">
    <source>
        <dbReference type="EMBL" id="GAA6114371.1"/>
    </source>
</evidence>
<keyword evidence="1" id="KW-1133">Transmembrane helix</keyword>
<keyword evidence="1" id="KW-0472">Membrane</keyword>
<feature type="transmembrane region" description="Helical" evidence="1">
    <location>
        <begin position="71"/>
        <end position="93"/>
    </location>
</feature>
<feature type="transmembrane region" description="Helical" evidence="1">
    <location>
        <begin position="12"/>
        <end position="29"/>
    </location>
</feature>
<protein>
    <submittedName>
        <fullName evidence="2">Uncharacterized protein</fullName>
    </submittedName>
</protein>